<keyword evidence="4" id="KW-1185">Reference proteome</keyword>
<dbReference type="PANTHER" id="PTHR37944:SF1">
    <property type="entry name" value="PORIN B"/>
    <property type="match status" value="1"/>
</dbReference>
<gene>
    <name evidence="3" type="ORF">CSB93_2150</name>
</gene>
<feature type="chain" id="PRO_5015217491" evidence="2">
    <location>
        <begin position="23"/>
        <end position="434"/>
    </location>
</feature>
<proteinExistence type="inferred from homology"/>
<dbReference type="InterPro" id="IPR052932">
    <property type="entry name" value="OprB_Porin"/>
</dbReference>
<dbReference type="GO" id="GO:0008643">
    <property type="term" value="P:carbohydrate transport"/>
    <property type="evidence" value="ECO:0007669"/>
    <property type="project" value="InterPro"/>
</dbReference>
<dbReference type="EMBL" id="CP027169">
    <property type="protein sequence ID" value="AVK03225.1"/>
    <property type="molecule type" value="Genomic_DNA"/>
</dbReference>
<dbReference type="Gene3D" id="2.40.160.180">
    <property type="entry name" value="Carbohydrate-selective porin OprB"/>
    <property type="match status" value="1"/>
</dbReference>
<sequence length="434" mass="47064">MKTLRTLPALFCAGLLGLSAQAAESPRGGPLAGLGAQLERHGVKTHAQFWSLSLKNLDTGPRPHSFGNSGDLFLGADLDLATLAGIDGASLHVEETVFILDRGTGQPTGPSWQGAVGSYFGGAPLHNDIGANQLSLLTWQQKWLDGRLASHLGRTNARRYFLVYNCETVVTCNDPVIDASTGILPPPYGAWGGYLKYQATPALYLHAGAFESNPVDYLKKRHGLDFSTDDASGTSLLLGIGDKREESLDPYRSHYELNAYLNTASQVDPLTGARDHGSAGGFFKFQQLFWRADGGRLDSPRALGMFGSLSVSADAKQPFRHFAELGLTYYAPFDRPLDKLNLKASYLRLNDHQLEFQRQARVAAGGDPRPGQRDVYALETNAHIALTPHIALEPSVQYIFNPDNYYNPGARELSGDGFVVGLQLMVDMGSLLGL</sequence>
<evidence type="ECO:0000256" key="2">
    <source>
        <dbReference type="RuleBase" id="RU363072"/>
    </source>
</evidence>
<accession>A0A2R3IMS1</accession>
<dbReference type="Proteomes" id="UP000238390">
    <property type="component" value="Chromosome"/>
</dbReference>
<dbReference type="Pfam" id="PF04966">
    <property type="entry name" value="OprB"/>
    <property type="match status" value="1"/>
</dbReference>
<comment type="similarity">
    <text evidence="1 2">Belongs to the OprB family.</text>
</comment>
<dbReference type="InterPro" id="IPR038673">
    <property type="entry name" value="OprB_sf"/>
</dbReference>
<dbReference type="PANTHER" id="PTHR37944">
    <property type="entry name" value="PORIN B"/>
    <property type="match status" value="1"/>
</dbReference>
<name>A0A2R3IMS1_9PSED</name>
<feature type="signal peptide" evidence="2">
    <location>
        <begin position="1"/>
        <end position="22"/>
    </location>
</feature>
<organism evidence="3 4">
    <name type="scientific">Pseudomonas paraeruginosa</name>
    <dbReference type="NCBI Taxonomy" id="2994495"/>
    <lineage>
        <taxon>Bacteria</taxon>
        <taxon>Pseudomonadati</taxon>
        <taxon>Pseudomonadota</taxon>
        <taxon>Gammaproteobacteria</taxon>
        <taxon>Pseudomonadales</taxon>
        <taxon>Pseudomonadaceae</taxon>
        <taxon>Pseudomonas</taxon>
    </lineage>
</organism>
<keyword evidence="2" id="KW-0732">Signal</keyword>
<dbReference type="RefSeq" id="WP_058145573.1">
    <property type="nucleotide sequence ID" value="NZ_CP027169.1"/>
</dbReference>
<protein>
    <submittedName>
        <fullName evidence="3">Carbohydrate-selective porin, OprB family protein</fullName>
    </submittedName>
</protein>
<evidence type="ECO:0000256" key="1">
    <source>
        <dbReference type="ARBA" id="ARBA00008769"/>
    </source>
</evidence>
<dbReference type="GO" id="GO:0015288">
    <property type="term" value="F:porin activity"/>
    <property type="evidence" value="ECO:0007669"/>
    <property type="project" value="InterPro"/>
</dbReference>
<evidence type="ECO:0000313" key="4">
    <source>
        <dbReference type="Proteomes" id="UP000238390"/>
    </source>
</evidence>
<reference evidence="3 4" key="1">
    <citation type="submission" date="2018-02" db="EMBL/GenBank/DDBJ databases">
        <title>FDA/CDC Antimicrobial Resistant Isolate Bank Genome Sequencing.</title>
        <authorList>
            <person name="Benahmed F.H."/>
            <person name="Lutgring J.D."/>
            <person name="Yoo B."/>
            <person name="Machado M."/>
            <person name="Brown A."/>
            <person name="McAllister G."/>
            <person name="Perry A."/>
            <person name="Halpin A.L."/>
            <person name="Vavikolanu K."/>
            <person name="Ott S."/>
            <person name="Zhao X."/>
            <person name="Tallon L.J."/>
            <person name="Sadzewicz L."/>
            <person name="Aluvathingal J."/>
            <person name="Nadendla S."/>
            <person name="Voskania-kordi A."/>
            <person name="Simonyan V."/>
            <person name="Patel J."/>
            <person name="Shawar R.M."/>
        </authorList>
    </citation>
    <scope>NUCLEOTIDE SEQUENCE [LARGE SCALE GENOMIC DNA]</scope>
    <source>
        <strain evidence="3 4">AR_0356</strain>
    </source>
</reference>
<dbReference type="AlphaFoldDB" id="A0A2R3IMS1"/>
<evidence type="ECO:0000313" key="3">
    <source>
        <dbReference type="EMBL" id="AVK03225.1"/>
    </source>
</evidence>
<dbReference type="InterPro" id="IPR007049">
    <property type="entry name" value="Carb-sel_porin_OprB"/>
</dbReference>
<dbReference type="GO" id="GO:0016020">
    <property type="term" value="C:membrane"/>
    <property type="evidence" value="ECO:0007669"/>
    <property type="project" value="InterPro"/>
</dbReference>